<keyword evidence="5 11" id="KW-1133">Transmembrane helix</keyword>
<comment type="similarity">
    <text evidence="11">Belongs to the COX15/CtaA family. Type 1 subfamily.</text>
</comment>
<reference evidence="12 13" key="1">
    <citation type="journal article" date="2015" name="Int. J. Syst. Evol. Microbiol.">
        <title>Novibacillus thermophilus gen. nov., sp. nov., a Gram-staining-negative and moderately thermophilic member of the family Thermoactinomycetaceae.</title>
        <authorList>
            <person name="Yang G."/>
            <person name="Chen J."/>
            <person name="Zhou S."/>
        </authorList>
    </citation>
    <scope>NUCLEOTIDE SEQUENCE [LARGE SCALE GENOMIC DNA]</scope>
    <source>
        <strain evidence="12 13">SG-1</strain>
    </source>
</reference>
<comment type="subcellular location">
    <subcellularLocation>
        <location evidence="11">Cell membrane</location>
        <topology evidence="11">Multi-pass membrane protein</topology>
    </subcellularLocation>
    <subcellularLocation>
        <location evidence="1">Membrane</location>
        <topology evidence="1">Multi-pass membrane protein</topology>
    </subcellularLocation>
</comment>
<evidence type="ECO:0000313" key="13">
    <source>
        <dbReference type="Proteomes" id="UP000188603"/>
    </source>
</evidence>
<dbReference type="InterPro" id="IPR003780">
    <property type="entry name" value="COX15/CtaA_fam"/>
</dbReference>
<keyword evidence="8 11" id="KW-0350">Heme biosynthesis</keyword>
<evidence type="ECO:0000256" key="9">
    <source>
        <dbReference type="ARBA" id="ARBA00023136"/>
    </source>
</evidence>
<dbReference type="InterPro" id="IPR050450">
    <property type="entry name" value="COX15/CtaA_HemeA_synthase"/>
</dbReference>
<dbReference type="UniPathway" id="UPA00269">
    <property type="reaction ID" value="UER00713"/>
</dbReference>
<accession>A0A1U9K4C2</accession>
<keyword evidence="2 11" id="KW-1003">Cell membrane</keyword>
<keyword evidence="9 11" id="KW-0472">Membrane</keyword>
<evidence type="ECO:0000256" key="1">
    <source>
        <dbReference type="ARBA" id="ARBA00004141"/>
    </source>
</evidence>
<dbReference type="STRING" id="1471761.B0W44_02920"/>
<feature type="binding site" description="axial binding residue" evidence="11">
    <location>
        <position position="275"/>
    </location>
    <ligand>
        <name>heme</name>
        <dbReference type="ChEBI" id="CHEBI:30413"/>
    </ligand>
    <ligandPart>
        <name>Fe</name>
        <dbReference type="ChEBI" id="CHEBI:18248"/>
    </ligandPart>
</feature>
<keyword evidence="10" id="KW-1015">Disulfide bond</keyword>
<dbReference type="PANTHER" id="PTHR35457:SF1">
    <property type="entry name" value="HEME A SYNTHASE"/>
    <property type="match status" value="1"/>
</dbReference>
<evidence type="ECO:0000256" key="8">
    <source>
        <dbReference type="ARBA" id="ARBA00023133"/>
    </source>
</evidence>
<dbReference type="HAMAP" id="MF_01664">
    <property type="entry name" value="HemeA_synth_type1"/>
    <property type="match status" value="1"/>
</dbReference>
<evidence type="ECO:0000256" key="2">
    <source>
        <dbReference type="ARBA" id="ARBA00022475"/>
    </source>
</evidence>
<feature type="binding site" description="axial binding residue" evidence="11">
    <location>
        <position position="213"/>
    </location>
    <ligand>
        <name>heme</name>
        <dbReference type="ChEBI" id="CHEBI:30413"/>
    </ligand>
    <ligandPart>
        <name>Fe</name>
        <dbReference type="ChEBI" id="CHEBI:18248"/>
    </ligandPart>
</feature>
<feature type="transmembrane region" description="Helical" evidence="11">
    <location>
        <begin position="120"/>
        <end position="141"/>
    </location>
</feature>
<evidence type="ECO:0000256" key="10">
    <source>
        <dbReference type="ARBA" id="ARBA00023157"/>
    </source>
</evidence>
<dbReference type="EC" id="1.17.99.9" evidence="11"/>
<dbReference type="PANTHER" id="PTHR35457">
    <property type="entry name" value="HEME A SYNTHASE"/>
    <property type="match status" value="1"/>
</dbReference>
<feature type="transmembrane region" description="Helical" evidence="11">
    <location>
        <begin position="211"/>
        <end position="229"/>
    </location>
</feature>
<keyword evidence="7 11" id="KW-0408">Iron</keyword>
<organism evidence="12 13">
    <name type="scientific">Novibacillus thermophilus</name>
    <dbReference type="NCBI Taxonomy" id="1471761"/>
    <lineage>
        <taxon>Bacteria</taxon>
        <taxon>Bacillati</taxon>
        <taxon>Bacillota</taxon>
        <taxon>Bacilli</taxon>
        <taxon>Bacillales</taxon>
        <taxon>Thermoactinomycetaceae</taxon>
        <taxon>Novibacillus</taxon>
    </lineage>
</organism>
<dbReference type="EMBL" id="CP019699">
    <property type="protein sequence ID" value="AQS54878.1"/>
    <property type="molecule type" value="Genomic_DNA"/>
</dbReference>
<comment type="caution">
    <text evidence="11">Lacks conserved residue(s) required for the propagation of feature annotation.</text>
</comment>
<feature type="transmembrane region" description="Helical" evidence="11">
    <location>
        <begin position="267"/>
        <end position="291"/>
    </location>
</feature>
<feature type="transmembrane region" description="Helical" evidence="11">
    <location>
        <begin position="161"/>
        <end position="180"/>
    </location>
</feature>
<evidence type="ECO:0000256" key="3">
    <source>
        <dbReference type="ARBA" id="ARBA00022692"/>
    </source>
</evidence>
<dbReference type="GO" id="GO:0120547">
    <property type="term" value="F:heme A synthase activity"/>
    <property type="evidence" value="ECO:0007669"/>
    <property type="project" value="UniProtKB-EC"/>
</dbReference>
<dbReference type="Proteomes" id="UP000188603">
    <property type="component" value="Chromosome"/>
</dbReference>
<evidence type="ECO:0000256" key="11">
    <source>
        <dbReference type="HAMAP-Rule" id="MF_01664"/>
    </source>
</evidence>
<keyword evidence="4 11" id="KW-0479">Metal-binding</keyword>
<keyword evidence="3 11" id="KW-0812">Transmembrane</keyword>
<feature type="transmembrane region" description="Helical" evidence="11">
    <location>
        <begin position="92"/>
        <end position="114"/>
    </location>
</feature>
<comment type="pathway">
    <text evidence="11">Porphyrin-containing compound metabolism; heme A biosynthesis; heme A from heme O: step 1/1.</text>
</comment>
<dbReference type="GO" id="GO:0005886">
    <property type="term" value="C:plasma membrane"/>
    <property type="evidence" value="ECO:0007669"/>
    <property type="project" value="UniProtKB-SubCell"/>
</dbReference>
<sequence length="312" mass="34289">MKRWLKSFGILTTFGTYLILVMGAVVTKTESGEGCGDSWPLCHGELIPSSVNLELVIEYSHRIVSGIVGLLVLIFAIWAVAAMRKSRAVKWFAIGSVFFIAFQGALGAMAVVFGQSDAVLALHFGFSLLCFTCVLLLTMLVFRGDQPHEVRLTDVTDSFRYLIWSAAVFIYLVVYTGAYVRHADASMGCADWPLCNGQLIPPLSGIEGIQFGHRVAAALSFIFIAYITYVAIRHYRDRKDVYWGSVASFALIVLQVVSGGLTVLTGIQLMVSIVHTTIVSFLFGVMCYMAFQVRKPAGQRQGGMIETKRVLT</sequence>
<evidence type="ECO:0000313" key="12">
    <source>
        <dbReference type="EMBL" id="AQS54878.1"/>
    </source>
</evidence>
<feature type="transmembrane region" description="Helical" evidence="11">
    <location>
        <begin position="241"/>
        <end position="261"/>
    </location>
</feature>
<comment type="catalytic activity">
    <reaction evidence="11">
        <text>Fe(II)-heme o + 2 A + H2O = Fe(II)-heme a + 2 AH2</text>
        <dbReference type="Rhea" id="RHEA:63388"/>
        <dbReference type="ChEBI" id="CHEBI:13193"/>
        <dbReference type="ChEBI" id="CHEBI:15377"/>
        <dbReference type="ChEBI" id="CHEBI:17499"/>
        <dbReference type="ChEBI" id="CHEBI:60530"/>
        <dbReference type="ChEBI" id="CHEBI:61715"/>
        <dbReference type="EC" id="1.17.99.9"/>
    </reaction>
</comment>
<comment type="subunit">
    <text evidence="11">Interacts with CtaB.</text>
</comment>
<dbReference type="InterPro" id="IPR023755">
    <property type="entry name" value="HemeA_Synthase_type1"/>
</dbReference>
<dbReference type="KEGG" id="ntr:B0W44_02920"/>
<name>A0A1U9K4C2_9BACL</name>
<dbReference type="Pfam" id="PF02628">
    <property type="entry name" value="COX15-CtaA"/>
    <property type="match status" value="1"/>
</dbReference>
<dbReference type="AlphaFoldDB" id="A0A1U9K4C2"/>
<evidence type="ECO:0000256" key="6">
    <source>
        <dbReference type="ARBA" id="ARBA00023002"/>
    </source>
</evidence>
<feature type="transmembrane region" description="Helical" evidence="11">
    <location>
        <begin position="59"/>
        <end position="80"/>
    </location>
</feature>
<comment type="cofactor">
    <cofactor evidence="11">
        <name>heme b</name>
        <dbReference type="ChEBI" id="CHEBI:60344"/>
    </cofactor>
</comment>
<keyword evidence="6 11" id="KW-0560">Oxidoreductase</keyword>
<comment type="function">
    <text evidence="11">Catalyzes the conversion of heme O to heme A by two successive hydroxylations of the methyl group at C8. The first hydroxylation forms heme I, the second hydroxylation results in an unstable dihydroxymethyl group, which spontaneously dehydrates, resulting in the formyl group of heme A.</text>
</comment>
<protein>
    <recommendedName>
        <fullName evidence="11">Heme A synthase</fullName>
        <shortName evidence="11">HAS</shortName>
        <ecNumber evidence="11">1.17.99.9</ecNumber>
    </recommendedName>
    <alternativeName>
        <fullName evidence="11">Cytochrome aa3-controlling protein</fullName>
    </alternativeName>
</protein>
<keyword evidence="13" id="KW-1185">Reference proteome</keyword>
<evidence type="ECO:0000256" key="7">
    <source>
        <dbReference type="ARBA" id="ARBA00023004"/>
    </source>
</evidence>
<proteinExistence type="inferred from homology"/>
<evidence type="ECO:0000256" key="4">
    <source>
        <dbReference type="ARBA" id="ARBA00022723"/>
    </source>
</evidence>
<evidence type="ECO:0000256" key="5">
    <source>
        <dbReference type="ARBA" id="ARBA00022989"/>
    </source>
</evidence>
<dbReference type="GO" id="GO:0046872">
    <property type="term" value="F:metal ion binding"/>
    <property type="evidence" value="ECO:0007669"/>
    <property type="project" value="UniProtKB-KW"/>
</dbReference>
<dbReference type="GO" id="GO:0006784">
    <property type="term" value="P:heme A biosynthetic process"/>
    <property type="evidence" value="ECO:0007669"/>
    <property type="project" value="UniProtKB-UniRule"/>
</dbReference>
<gene>
    <name evidence="11" type="primary">ctaA</name>
    <name evidence="12" type="ORF">B0W44_02920</name>
</gene>